<organism evidence="2 3">
    <name type="scientific">Paenisporosarcina antarctica</name>
    <dbReference type="NCBI Taxonomy" id="417367"/>
    <lineage>
        <taxon>Bacteria</taxon>
        <taxon>Bacillati</taxon>
        <taxon>Bacillota</taxon>
        <taxon>Bacilli</taxon>
        <taxon>Bacillales</taxon>
        <taxon>Caryophanaceae</taxon>
        <taxon>Paenisporosarcina</taxon>
    </lineage>
</organism>
<dbReference type="Proteomes" id="UP000294292">
    <property type="component" value="Chromosome"/>
</dbReference>
<dbReference type="KEGG" id="panc:E2636_04545"/>
<gene>
    <name evidence="2" type="ORF">E2636_04545</name>
</gene>
<evidence type="ECO:0000256" key="1">
    <source>
        <dbReference type="SAM" id="Phobius"/>
    </source>
</evidence>
<evidence type="ECO:0000313" key="3">
    <source>
        <dbReference type="Proteomes" id="UP000294292"/>
    </source>
</evidence>
<keyword evidence="1" id="KW-0812">Transmembrane</keyword>
<accession>A0A4P7A3F7</accession>
<keyword evidence="1" id="KW-1133">Transmembrane helix</keyword>
<keyword evidence="1" id="KW-0472">Membrane</keyword>
<dbReference type="AlphaFoldDB" id="A0A4P7A3F7"/>
<sequence length="62" mass="7237">MYAILKFLIFIILIYVFDYLLKITIFHPLGFDGIMSLFVRSIIATALAIISSYYILRMIDDL</sequence>
<reference evidence="2 3" key="1">
    <citation type="submission" date="2019-03" db="EMBL/GenBank/DDBJ databases">
        <title>Complete genome sequence of Paenisporosarcina antarctica CGMCC 1.6503T.</title>
        <authorList>
            <person name="Rong J.-C."/>
            <person name="Chi N.-Y."/>
            <person name="Zhang Q.-F."/>
        </authorList>
    </citation>
    <scope>NUCLEOTIDE SEQUENCE [LARGE SCALE GENOMIC DNA]</scope>
    <source>
        <strain evidence="2 3">CGMCC 1.6503</strain>
    </source>
</reference>
<protein>
    <submittedName>
        <fullName evidence="2">Uncharacterized protein</fullName>
    </submittedName>
</protein>
<evidence type="ECO:0000313" key="2">
    <source>
        <dbReference type="EMBL" id="QBP43039.1"/>
    </source>
</evidence>
<proteinExistence type="predicted"/>
<feature type="transmembrane region" description="Helical" evidence="1">
    <location>
        <begin position="37"/>
        <end position="56"/>
    </location>
</feature>
<feature type="transmembrane region" description="Helical" evidence="1">
    <location>
        <begin position="7"/>
        <end position="25"/>
    </location>
</feature>
<dbReference type="EMBL" id="CP038015">
    <property type="protein sequence ID" value="QBP43039.1"/>
    <property type="molecule type" value="Genomic_DNA"/>
</dbReference>
<name>A0A4P7A3F7_9BACL</name>
<keyword evidence="3" id="KW-1185">Reference proteome</keyword>